<dbReference type="Gene3D" id="2.115.10.20">
    <property type="entry name" value="Glycosyl hydrolase domain, family 43"/>
    <property type="match status" value="1"/>
</dbReference>
<evidence type="ECO:0000256" key="2">
    <source>
        <dbReference type="ARBA" id="ARBA00009902"/>
    </source>
</evidence>
<evidence type="ECO:0000256" key="3">
    <source>
        <dbReference type="ARBA" id="ARBA00012758"/>
    </source>
</evidence>
<dbReference type="SUPFAM" id="SSF49899">
    <property type="entry name" value="Concanavalin A-like lectins/glucanases"/>
    <property type="match status" value="1"/>
</dbReference>
<evidence type="ECO:0000256" key="5">
    <source>
        <dbReference type="ARBA" id="ARBA00022801"/>
    </source>
</evidence>
<evidence type="ECO:0000259" key="11">
    <source>
        <dbReference type="Pfam" id="PF08244"/>
    </source>
</evidence>
<dbReference type="AlphaFoldDB" id="A0A0B5QIX3"/>
<dbReference type="PANTHER" id="PTHR43101:SF1">
    <property type="entry name" value="BETA-FRUCTOSIDASE"/>
    <property type="match status" value="1"/>
</dbReference>
<keyword evidence="9" id="KW-0119">Carbohydrate metabolism</keyword>
<keyword evidence="5 8" id="KW-0378">Hydrolase</keyword>
<dbReference type="OrthoDB" id="9759709at2"/>
<evidence type="ECO:0000256" key="1">
    <source>
        <dbReference type="ARBA" id="ARBA00004914"/>
    </source>
</evidence>
<evidence type="ECO:0000256" key="6">
    <source>
        <dbReference type="ARBA" id="ARBA00023295"/>
    </source>
</evidence>
<dbReference type="RefSeq" id="WP_041898909.1">
    <property type="nucleotide sequence ID" value="NZ_CP010086.2"/>
</dbReference>
<dbReference type="InterPro" id="IPR013189">
    <property type="entry name" value="Glyco_hydro_32_C"/>
</dbReference>
<dbReference type="InterPro" id="IPR023296">
    <property type="entry name" value="Glyco_hydro_beta-prop_sf"/>
</dbReference>
<evidence type="ECO:0000256" key="4">
    <source>
        <dbReference type="ARBA" id="ARBA00019623"/>
    </source>
</evidence>
<evidence type="ECO:0000313" key="13">
    <source>
        <dbReference type="Proteomes" id="UP000031866"/>
    </source>
</evidence>
<gene>
    <name evidence="12" type="ORF">LF65_04366</name>
</gene>
<dbReference type="InterPro" id="IPR051214">
    <property type="entry name" value="GH32_Enzymes"/>
</dbReference>
<dbReference type="GO" id="GO:0004564">
    <property type="term" value="F:beta-fructofuranosidase activity"/>
    <property type="evidence" value="ECO:0007669"/>
    <property type="project" value="UniProtKB-EC"/>
</dbReference>
<dbReference type="Gene3D" id="2.60.120.560">
    <property type="entry name" value="Exo-inulinase, domain 1"/>
    <property type="match status" value="1"/>
</dbReference>
<evidence type="ECO:0000256" key="7">
    <source>
        <dbReference type="ARBA" id="ARBA00033367"/>
    </source>
</evidence>
<accession>A0A0B5QIX3</accession>
<evidence type="ECO:0000256" key="9">
    <source>
        <dbReference type="RuleBase" id="RU365015"/>
    </source>
</evidence>
<keyword evidence="6 8" id="KW-0326">Glycosidase</keyword>
<dbReference type="Pfam" id="PF08244">
    <property type="entry name" value="Glyco_hydro_32C"/>
    <property type="match status" value="1"/>
</dbReference>
<dbReference type="SMART" id="SM00640">
    <property type="entry name" value="Glyco_32"/>
    <property type="match status" value="1"/>
</dbReference>
<comment type="similarity">
    <text evidence="2 8">Belongs to the glycosyl hydrolase 32 family.</text>
</comment>
<evidence type="ECO:0000259" key="10">
    <source>
        <dbReference type="Pfam" id="PF00251"/>
    </source>
</evidence>
<comment type="subcellular location">
    <subcellularLocation>
        <location evidence="9">Cytoplasm</location>
    </subcellularLocation>
</comment>
<feature type="domain" description="Glycosyl hydrolase family 32 N-terminal" evidence="10">
    <location>
        <begin position="35"/>
        <end position="342"/>
    </location>
</feature>
<dbReference type="CDD" id="cd08996">
    <property type="entry name" value="GH32_FFase"/>
    <property type="match status" value="1"/>
</dbReference>
<dbReference type="PANTHER" id="PTHR43101">
    <property type="entry name" value="BETA-FRUCTOSIDASE"/>
    <property type="match status" value="1"/>
</dbReference>
<keyword evidence="9" id="KW-0963">Cytoplasm</keyword>
<evidence type="ECO:0000256" key="8">
    <source>
        <dbReference type="RuleBase" id="RU362110"/>
    </source>
</evidence>
<dbReference type="Proteomes" id="UP000031866">
    <property type="component" value="Chromosome"/>
</dbReference>
<dbReference type="NCBIfam" id="TIGR01322">
    <property type="entry name" value="scrB_fam"/>
    <property type="match status" value="1"/>
</dbReference>
<comment type="pathway">
    <text evidence="1 9">Glycan biosynthesis; sucrose metabolism.</text>
</comment>
<feature type="domain" description="Glycosyl hydrolase family 32 C-terminal" evidence="11">
    <location>
        <begin position="346"/>
        <end position="488"/>
    </location>
</feature>
<protein>
    <recommendedName>
        <fullName evidence="4 8">Sucrose-6-phosphate hydrolase</fullName>
        <ecNumber evidence="3 8">3.2.1.26</ecNumber>
    </recommendedName>
    <alternativeName>
        <fullName evidence="7 9">Invertase</fullName>
    </alternativeName>
</protein>
<dbReference type="EMBL" id="CP010086">
    <property type="protein sequence ID" value="AJH00906.1"/>
    <property type="molecule type" value="Genomic_DNA"/>
</dbReference>
<dbReference type="Pfam" id="PF00251">
    <property type="entry name" value="Glyco_hydro_32N"/>
    <property type="match status" value="1"/>
</dbReference>
<evidence type="ECO:0000313" key="12">
    <source>
        <dbReference type="EMBL" id="AJH00906.1"/>
    </source>
</evidence>
<comment type="function">
    <text evidence="9">Enables the bacterium to metabolize sucrose as a sole carbon source.</text>
</comment>
<proteinExistence type="inferred from homology"/>
<dbReference type="STRING" id="1520.LF65_04366"/>
<dbReference type="InterPro" id="IPR001362">
    <property type="entry name" value="Glyco_hydro_32"/>
</dbReference>
<comment type="catalytic activity">
    <reaction evidence="8">
        <text>Hydrolysis of terminal non-reducing beta-D-fructofuranoside residues in beta-D-fructofuranosides.</text>
        <dbReference type="EC" id="3.2.1.26"/>
    </reaction>
</comment>
<dbReference type="InterPro" id="IPR006232">
    <property type="entry name" value="Suc6P_hydrolase"/>
</dbReference>
<dbReference type="SUPFAM" id="SSF75005">
    <property type="entry name" value="Arabinanase/levansucrase/invertase"/>
    <property type="match status" value="1"/>
</dbReference>
<name>A0A0B5QIX3_CLOBE</name>
<dbReference type="InterPro" id="IPR013320">
    <property type="entry name" value="ConA-like_dom_sf"/>
</dbReference>
<reference evidence="13" key="1">
    <citation type="submission" date="2014-12" db="EMBL/GenBank/DDBJ databases">
        <title>Genome sequence of Clostridium beijerinckii strain 59B.</title>
        <authorList>
            <person name="Little G.T."/>
            <person name="Minton N.P."/>
        </authorList>
    </citation>
    <scope>NUCLEOTIDE SEQUENCE [LARGE SCALE GENOMIC DNA]</scope>
    <source>
        <strain evidence="13">59B</strain>
    </source>
</reference>
<dbReference type="InterPro" id="IPR013148">
    <property type="entry name" value="Glyco_hydro_32_N"/>
</dbReference>
<dbReference type="KEGG" id="cbei:LF65_04366"/>
<dbReference type="GO" id="GO:0005985">
    <property type="term" value="P:sucrose metabolic process"/>
    <property type="evidence" value="ECO:0007669"/>
    <property type="project" value="UniProtKB-UniPathway"/>
</dbReference>
<organism evidence="12 13">
    <name type="scientific">Clostridium beijerinckii</name>
    <name type="common">Clostridium MP</name>
    <dbReference type="NCBI Taxonomy" id="1520"/>
    <lineage>
        <taxon>Bacteria</taxon>
        <taxon>Bacillati</taxon>
        <taxon>Bacillota</taxon>
        <taxon>Clostridia</taxon>
        <taxon>Eubacteriales</taxon>
        <taxon>Clostridiaceae</taxon>
        <taxon>Clostridium</taxon>
    </lineage>
</organism>
<sequence>MNNTVRNSSEILNKARVFEEESIKSIPKEQRPSFHLSSPVGWINDPNGFSKFAEEYHLFYQYYPYDTKWGPMHWGHSKTKDFIKWEQLPTALAPDQEYDMGGCFSGSAVESDGKQILMYTGVLDKVQEDGAHIIRQTQCIAIGDGVNYEKLTCNPVITSYSLPEGSNLEDFRDPKIWKEDDGFYAVVGSRHADGSGQILLYKSQDLHGWNLVNVLDRSENKIGRMWECPDFFKLDCSDIMIISPQEVKAEGLKFHNGHNTVYLIGEYDKENHKFNRQDYGVIDYGLDFYAPQTLETEDGRRIMIGWMQSWENNIVPSDFKWCGMMSLPRELTIKDGQLIQNPIREIRNYYKNSVKYKKVLIKDDVKLEGISGRELDMTMEIDCANCEEFIIKIAKNNDYKTLITFDPRKDIISFDRSYSGKLSDTLHKREMNIRNQNGKIKLRLIIDKYSVEIFANDGEQVMTSTFYTNLDATDISFCAKGEAEVSIEKHSIDLN</sequence>
<dbReference type="EC" id="3.2.1.26" evidence="3 8"/>
<dbReference type="UniPathway" id="UPA00238"/>
<dbReference type="GO" id="GO:0005737">
    <property type="term" value="C:cytoplasm"/>
    <property type="evidence" value="ECO:0007669"/>
    <property type="project" value="UniProtKB-SubCell"/>
</dbReference>